<reference evidence="3 4" key="1">
    <citation type="submission" date="2018-08" db="EMBL/GenBank/DDBJ databases">
        <title>Actinomadura spongicola sp. nov., isolated from marine sponge Leucetta chagosensis.</title>
        <authorList>
            <person name="Li L."/>
            <person name="Lin H.W."/>
        </authorList>
    </citation>
    <scope>NUCLEOTIDE SEQUENCE [LARGE SCALE GENOMIC DNA]</scope>
    <source>
        <strain evidence="3 4">LHW52907</strain>
    </source>
</reference>
<sequence length="436" mass="46131">MRVNAYLDVEIVAHETEDELSLLMEIEAPEPSGERTERPAGTFVVVLDRSGSMGGGRLAGAKTALSTVVDRLDPSDNFGVVTFDHEVEVVVPAGPLRDKAAVERAIEGVTCRGSTDLSAGYLRGLQEARSVAGPTGATVLVVSDGHANVGITEAGALGAIAAGAREQNVTTSALGYGLGYDEAIMSALAREGLGNELFAEEPDTAAQLIVGEVDNLLDLVAQAASVLIRPSARVRAVRLLNELPSSAGPNGVRAELGGFYAEERRKLLVVLEIPAISALGLAEVATLEFTWVEIPTLKEHTVTVPVHVNVVPGDEAAGRIPDPVVRTEVAYLRTQQAKRRASAFLSQGDTQAALREIGDAQALNDAARAQAPAELADDLAEEAEALDYLQREIQRGEISRAAKYSSQDSAMKAGNSGQSGYQSRPSYRRKKDDDQQ</sequence>
<accession>A0A372GA84</accession>
<dbReference type="Pfam" id="PF00092">
    <property type="entry name" value="VWA"/>
    <property type="match status" value="1"/>
</dbReference>
<evidence type="ECO:0000313" key="3">
    <source>
        <dbReference type="EMBL" id="RFS82257.1"/>
    </source>
</evidence>
<gene>
    <name evidence="3" type="ORF">D0T12_28910</name>
</gene>
<proteinExistence type="predicted"/>
<dbReference type="PANTHER" id="PTHR10579:SF43">
    <property type="entry name" value="ZINC FINGER (C3HC4-TYPE RING FINGER) FAMILY PROTEIN"/>
    <property type="match status" value="1"/>
</dbReference>
<dbReference type="OrthoDB" id="9798107at2"/>
<organism evidence="3 4">
    <name type="scientific">Actinomadura spongiicola</name>
    <dbReference type="NCBI Taxonomy" id="2303421"/>
    <lineage>
        <taxon>Bacteria</taxon>
        <taxon>Bacillati</taxon>
        <taxon>Actinomycetota</taxon>
        <taxon>Actinomycetes</taxon>
        <taxon>Streptosporangiales</taxon>
        <taxon>Thermomonosporaceae</taxon>
        <taxon>Actinomadura</taxon>
    </lineage>
</organism>
<dbReference type="RefSeq" id="WP_117403461.1">
    <property type="nucleotide sequence ID" value="NZ_QVNQ01000010.1"/>
</dbReference>
<dbReference type="InterPro" id="IPR036465">
    <property type="entry name" value="vWFA_dom_sf"/>
</dbReference>
<dbReference type="Gene3D" id="3.40.50.410">
    <property type="entry name" value="von Willebrand factor, type A domain"/>
    <property type="match status" value="1"/>
</dbReference>
<feature type="compositionally biased region" description="Polar residues" evidence="1">
    <location>
        <begin position="404"/>
        <end position="425"/>
    </location>
</feature>
<dbReference type="SMART" id="SM00327">
    <property type="entry name" value="VWA"/>
    <property type="match status" value="1"/>
</dbReference>
<keyword evidence="4" id="KW-1185">Reference proteome</keyword>
<comment type="caution">
    <text evidence="3">The sequence shown here is derived from an EMBL/GenBank/DDBJ whole genome shotgun (WGS) entry which is preliminary data.</text>
</comment>
<dbReference type="InterPro" id="IPR002035">
    <property type="entry name" value="VWF_A"/>
</dbReference>
<feature type="domain" description="VWFA" evidence="2">
    <location>
        <begin position="42"/>
        <end position="220"/>
    </location>
</feature>
<dbReference type="EMBL" id="QVNQ01000010">
    <property type="protein sequence ID" value="RFS82257.1"/>
    <property type="molecule type" value="Genomic_DNA"/>
</dbReference>
<evidence type="ECO:0000313" key="4">
    <source>
        <dbReference type="Proteomes" id="UP000262882"/>
    </source>
</evidence>
<dbReference type="InterPro" id="IPR051266">
    <property type="entry name" value="CLCR"/>
</dbReference>
<evidence type="ECO:0000259" key="2">
    <source>
        <dbReference type="PROSITE" id="PS50234"/>
    </source>
</evidence>
<dbReference type="Proteomes" id="UP000262882">
    <property type="component" value="Unassembled WGS sequence"/>
</dbReference>
<dbReference type="AlphaFoldDB" id="A0A372GA84"/>
<feature type="region of interest" description="Disordered" evidence="1">
    <location>
        <begin position="400"/>
        <end position="436"/>
    </location>
</feature>
<dbReference type="PROSITE" id="PS50234">
    <property type="entry name" value="VWFA"/>
    <property type="match status" value="1"/>
</dbReference>
<name>A0A372GA84_9ACTN</name>
<dbReference type="PANTHER" id="PTHR10579">
    <property type="entry name" value="CALCIUM-ACTIVATED CHLORIDE CHANNEL REGULATOR"/>
    <property type="match status" value="1"/>
</dbReference>
<dbReference type="SUPFAM" id="SSF53300">
    <property type="entry name" value="vWA-like"/>
    <property type="match status" value="1"/>
</dbReference>
<evidence type="ECO:0000256" key="1">
    <source>
        <dbReference type="SAM" id="MobiDB-lite"/>
    </source>
</evidence>
<protein>
    <submittedName>
        <fullName evidence="3">VWA domain-containing protein</fullName>
    </submittedName>
</protein>